<feature type="compositionally biased region" description="Polar residues" evidence="1">
    <location>
        <begin position="1152"/>
        <end position="1167"/>
    </location>
</feature>
<feature type="compositionally biased region" description="Polar residues" evidence="1">
    <location>
        <begin position="1301"/>
        <end position="1312"/>
    </location>
</feature>
<dbReference type="GO" id="GO:0033314">
    <property type="term" value="P:mitotic DNA replication checkpoint signaling"/>
    <property type="evidence" value="ECO:0000318"/>
    <property type="project" value="GO_Central"/>
</dbReference>
<feature type="compositionally biased region" description="Basic and acidic residues" evidence="1">
    <location>
        <begin position="1512"/>
        <end position="1521"/>
    </location>
</feature>
<evidence type="ECO:0000259" key="3">
    <source>
        <dbReference type="Pfam" id="PF21855"/>
    </source>
</evidence>
<dbReference type="HOGENOM" id="CLU_237034_0_0_1"/>
<feature type="compositionally biased region" description="Basic residues" evidence="1">
    <location>
        <begin position="869"/>
        <end position="881"/>
    </location>
</feature>
<feature type="compositionally biased region" description="Low complexity" evidence="1">
    <location>
        <begin position="1055"/>
        <end position="1064"/>
    </location>
</feature>
<dbReference type="Pfam" id="PF21855">
    <property type="entry name" value="Treslin_STD"/>
    <property type="match status" value="1"/>
</dbReference>
<dbReference type="GO" id="GO:0006260">
    <property type="term" value="P:DNA replication"/>
    <property type="evidence" value="ECO:0000318"/>
    <property type="project" value="GO_Central"/>
</dbReference>
<dbReference type="InParanoid" id="A7SJB3"/>
<feature type="compositionally biased region" description="Polar residues" evidence="1">
    <location>
        <begin position="1707"/>
        <end position="1721"/>
    </location>
</feature>
<feature type="compositionally biased region" description="Basic residues" evidence="1">
    <location>
        <begin position="1836"/>
        <end position="1845"/>
    </location>
</feature>
<dbReference type="InterPro" id="IPR053919">
    <property type="entry name" value="Treslin_N"/>
</dbReference>
<feature type="region of interest" description="Disordered" evidence="1">
    <location>
        <begin position="582"/>
        <end position="641"/>
    </location>
</feature>
<evidence type="ECO:0000313" key="5">
    <source>
        <dbReference type="Proteomes" id="UP000001593"/>
    </source>
</evidence>
<feature type="compositionally biased region" description="Basic residues" evidence="1">
    <location>
        <begin position="1615"/>
        <end position="1628"/>
    </location>
</feature>
<accession>A7SJB3</accession>
<feature type="compositionally biased region" description="Polar residues" evidence="1">
    <location>
        <begin position="1248"/>
        <end position="1263"/>
    </location>
</feature>
<evidence type="ECO:0008006" key="6">
    <source>
        <dbReference type="Google" id="ProtNLM"/>
    </source>
</evidence>
<feature type="compositionally biased region" description="Basic and acidic residues" evidence="1">
    <location>
        <begin position="1138"/>
        <end position="1149"/>
    </location>
</feature>
<feature type="region of interest" description="Disordered" evidence="1">
    <location>
        <begin position="1707"/>
        <end position="1752"/>
    </location>
</feature>
<feature type="compositionally biased region" description="Low complexity" evidence="1">
    <location>
        <begin position="829"/>
        <end position="842"/>
    </location>
</feature>
<dbReference type="PANTHER" id="PTHR21556">
    <property type="entry name" value="TRESLIN"/>
    <property type="match status" value="1"/>
</dbReference>
<dbReference type="PANTHER" id="PTHR21556:SF2">
    <property type="entry name" value="TRESLIN"/>
    <property type="match status" value="1"/>
</dbReference>
<feature type="compositionally biased region" description="Basic and acidic residues" evidence="1">
    <location>
        <begin position="630"/>
        <end position="641"/>
    </location>
</feature>
<feature type="compositionally biased region" description="Polar residues" evidence="1">
    <location>
        <begin position="559"/>
        <end position="568"/>
    </location>
</feature>
<evidence type="ECO:0000313" key="4">
    <source>
        <dbReference type="EMBL" id="EDO36189.1"/>
    </source>
</evidence>
<dbReference type="EMBL" id="DS469676">
    <property type="protein sequence ID" value="EDO36189.1"/>
    <property type="molecule type" value="Genomic_DNA"/>
</dbReference>
<dbReference type="GO" id="GO:0010212">
    <property type="term" value="P:response to ionizing radiation"/>
    <property type="evidence" value="ECO:0007669"/>
    <property type="project" value="InterPro"/>
</dbReference>
<dbReference type="InterPro" id="IPR053920">
    <property type="entry name" value="Treslin_STD"/>
</dbReference>
<feature type="region of interest" description="Disordered" evidence="1">
    <location>
        <begin position="1770"/>
        <end position="1845"/>
    </location>
</feature>
<feature type="domain" description="Treslin STD" evidence="3">
    <location>
        <begin position="655"/>
        <end position="800"/>
    </location>
</feature>
<feature type="region of interest" description="Disordered" evidence="1">
    <location>
        <begin position="808"/>
        <end position="939"/>
    </location>
</feature>
<keyword evidence="5" id="KW-1185">Reference proteome</keyword>
<protein>
    <recommendedName>
        <fullName evidence="6">Treslin N-terminal domain-containing protein</fullName>
    </recommendedName>
</protein>
<feature type="compositionally biased region" description="Basic residues" evidence="1">
    <location>
        <begin position="1797"/>
        <end position="1806"/>
    </location>
</feature>
<dbReference type="GO" id="GO:0003682">
    <property type="term" value="F:chromatin binding"/>
    <property type="evidence" value="ECO:0000318"/>
    <property type="project" value="GO_Central"/>
</dbReference>
<dbReference type="GO" id="GO:0007095">
    <property type="term" value="P:mitotic G2 DNA damage checkpoint signaling"/>
    <property type="evidence" value="ECO:0000318"/>
    <property type="project" value="GO_Central"/>
</dbReference>
<organism evidence="4 5">
    <name type="scientific">Nematostella vectensis</name>
    <name type="common">Starlet sea anemone</name>
    <dbReference type="NCBI Taxonomy" id="45351"/>
    <lineage>
        <taxon>Eukaryota</taxon>
        <taxon>Metazoa</taxon>
        <taxon>Cnidaria</taxon>
        <taxon>Anthozoa</taxon>
        <taxon>Hexacorallia</taxon>
        <taxon>Actiniaria</taxon>
        <taxon>Edwardsiidae</taxon>
        <taxon>Nematostella</taxon>
    </lineage>
</organism>
<feature type="region of interest" description="Disordered" evidence="1">
    <location>
        <begin position="1091"/>
        <end position="1114"/>
    </location>
</feature>
<dbReference type="KEGG" id="nve:5507617"/>
<dbReference type="Proteomes" id="UP000001593">
    <property type="component" value="Unassembled WGS sequence"/>
</dbReference>
<dbReference type="PhylomeDB" id="A7SJB3"/>
<dbReference type="OrthoDB" id="5812172at2759"/>
<feature type="region of interest" description="Disordered" evidence="1">
    <location>
        <begin position="548"/>
        <end position="568"/>
    </location>
</feature>
<dbReference type="eggNOG" id="ENOG502QW0J">
    <property type="taxonomic scope" value="Eukaryota"/>
</dbReference>
<feature type="region of interest" description="Disordered" evidence="1">
    <location>
        <begin position="1355"/>
        <end position="1471"/>
    </location>
</feature>
<feature type="compositionally biased region" description="Polar residues" evidence="1">
    <location>
        <begin position="1535"/>
        <end position="1551"/>
    </location>
</feature>
<reference evidence="4 5" key="1">
    <citation type="journal article" date="2007" name="Science">
        <title>Sea anemone genome reveals ancestral eumetazoan gene repertoire and genomic organization.</title>
        <authorList>
            <person name="Putnam N.H."/>
            <person name="Srivastava M."/>
            <person name="Hellsten U."/>
            <person name="Dirks B."/>
            <person name="Chapman J."/>
            <person name="Salamov A."/>
            <person name="Terry A."/>
            <person name="Shapiro H."/>
            <person name="Lindquist E."/>
            <person name="Kapitonov V.V."/>
            <person name="Jurka J."/>
            <person name="Genikhovich G."/>
            <person name="Grigoriev I.V."/>
            <person name="Lucas S.M."/>
            <person name="Steele R.E."/>
            <person name="Finnerty J.R."/>
            <person name="Technau U."/>
            <person name="Martindale M.Q."/>
            <person name="Rokhsar D.S."/>
        </authorList>
    </citation>
    <scope>NUCLEOTIDE SEQUENCE [LARGE SCALE GENOMIC DNA]</scope>
    <source>
        <strain evidence="5">CH2 X CH6</strain>
    </source>
</reference>
<proteinExistence type="predicted"/>
<evidence type="ECO:0000256" key="1">
    <source>
        <dbReference type="SAM" id="MobiDB-lite"/>
    </source>
</evidence>
<feature type="region of interest" description="Disordered" evidence="1">
    <location>
        <begin position="1138"/>
        <end position="1334"/>
    </location>
</feature>
<dbReference type="Pfam" id="PF21854">
    <property type="entry name" value="Treslin_N"/>
    <property type="match status" value="1"/>
</dbReference>
<feature type="region of interest" description="Disordered" evidence="1">
    <location>
        <begin position="1508"/>
        <end position="1641"/>
    </location>
</feature>
<sequence>MAFTTQRPYTLQIVFLIDENSACLEDETQLNKSSNSVRLCVLRILTYLHQQQSEHSRQFKWGFKFYNSRSLKQRYERHNFNDFCVSSFEEFENDVCYRFEEVFRKKDKVTHYEKDDYEVEEKASTVKTTAAKCLACALTDLVHDFQWENTDILSPIKGSRNVDVHTKSTRNVVFIISSCPSSKEDIDEFCGNQIRRCEDFVSCVMSSALLREFSNVYKIALNWIDSRLGVVASEIEPRNIIIDFLKLLHGRLIPLSALVGQNWATSEPAGSACGADSKACTMPLPITSVMDQFLHPPPTCGISKVDGPSYDMLGACDNDLRGLWTGLLCSSGTVKKAHCVVKLSPMLPSMLQLSPSASYQSASPNLVWVKGVLRREKICPTWLHEAKVYTCVGMATDQKDGHCSKTRMLSGYFRSLLLDLARRNLLLIVELCDPDSGLPVTAALQPLTSSCGVLSVVSSQMMLALEKLLLWTGESYEIFEGEIPDTLGKLLLPQRSKGERSNEGIVLAQHVIRCPVMQSTSSITEARQFDSGDLDSWKLGLACSEGGPPSLDEIHRESNTSIDSPRQESSLIKKLKELYSTTSIQPRNSGSGRGNYVESATKEDQEEKTDTAKTIQREAKSKEQQQAGNEKSEKNEESHMEKLIKSLENGDQHAVAYLKELYQRALAESIDLIGYIKQTMAVVKWRIEQAPNMASIQSLLSEHLLQDNTSIRSSYEGSDVMDKGRKVKEYQVQILLRMELALLVEEPESNCGLVNEVVVMLRAISFAKDPGFLREFMHEIILQRYSNDLQKFLCEVYEGLMQKPPQILLSPSQLSDDESPLKRCMPSISKPESNQPSSNSSSLGCPLTRRRSIAELGGKRREIVIPGRAKPKASKIKKKDHGAHSARDSRPTKVKSQTTPVKQVRRNLFTGEEDLGEGRKRNTKKDKHSRDKSKFSRRHSVAACASSVVQETPARKQLPNALWQRQHRARKRTSTATELDIVKESPLKDVISAENLPRRSPRRHPSFFQRSTSFYGSTAASCPLKRTRSFTVSNSCTDSPMKRLKLDPDTESPAKTPTKTVTDTPVKESPVKFSPTGKRKKFSLHALLSQPLVPSPPRRKIQRSPGRVTSLRSSPRLLQRRSFSCIGFVNSAPLVPRDALKGTDSRGEQVSDDGTQICSLKRSSSDGFVSPGSRLRRALLQSPSRPTPRKSRNSTYVTSTDVESSPSIMVENHSTTFTEESMVLRSKPQKEPLQSPRRQSPRLKRNSAIETYESSPASSSALLDQSMAHEASLRRTLLQSPRRQSPRLKRNNPCDDGTTGRYLTQDMSTVGNRSPREPCTRNSRRHFLQPHEKQQELIDSDLDIYFCVDLEIEKESEKQPPSVSRSRSSGSFEKTRKYSGRSKTISNEFVPEHSPGKKVQSCGEPVISPCPEQDASSESEKDLTNKSLDSALEGLKSDEITPGRKARTRSADRSRRLKRPKSKEFPTPDVKELRLTLGLKSKGVKVEEFGFQHIADVRSTFADVTENSQTITRERGGDDNCKSSSLQRTEDFSPAQFSRKSPRKLTSSKGSQLLLRPSHSTPPSKKTKRGVSGSPRDSKRSSPINQLLKQRKRNKPNLKTAQVETVFGSNPLKKSSPKKKTQRSRKGKTNQGISLPPPYLTDECSQDMIDDWLSELDKQENATFEPPTNFDDFAKSAAELPNVVSTSDKSPSCDLTNRVKAVVFGSTSGKNTESRRSTPNTSFDSSFDDEDDVFQSPSDILRSRKKRPKMATRISENSLKLLQESPILANKKSVFRPSPSSHTKNWADFSPSDNITKKARLSRRKRSEAFSSESDHDTSISECTEGQIHSEERLGRTRKRLKLQN</sequence>
<feature type="compositionally biased region" description="Low complexity" evidence="1">
    <location>
        <begin position="1362"/>
        <end position="1371"/>
    </location>
</feature>
<dbReference type="OMA" id="RYERHNF"/>
<feature type="compositionally biased region" description="Basic and acidic residues" evidence="1">
    <location>
        <begin position="1462"/>
        <end position="1471"/>
    </location>
</feature>
<feature type="compositionally biased region" description="Polar residues" evidence="1">
    <location>
        <begin position="1193"/>
        <end position="1219"/>
    </location>
</feature>
<feature type="region of interest" description="Disordered" evidence="1">
    <location>
        <begin position="1032"/>
        <end position="1076"/>
    </location>
</feature>
<evidence type="ECO:0000259" key="2">
    <source>
        <dbReference type="Pfam" id="PF21854"/>
    </source>
</evidence>
<name>A7SJB3_NEMVE</name>
<feature type="domain" description="Treslin N-terminal" evidence="2">
    <location>
        <begin position="24"/>
        <end position="191"/>
    </location>
</feature>
<feature type="compositionally biased region" description="Basic and acidic residues" evidence="1">
    <location>
        <begin position="600"/>
        <end position="623"/>
    </location>
</feature>
<dbReference type="GO" id="GO:0030174">
    <property type="term" value="P:regulation of DNA-templated DNA replication initiation"/>
    <property type="evidence" value="ECO:0000318"/>
    <property type="project" value="GO_Central"/>
</dbReference>
<gene>
    <name evidence="4" type="ORF">NEMVEDRAFT_v1g245627</name>
</gene>
<dbReference type="GO" id="GO:0005634">
    <property type="term" value="C:nucleus"/>
    <property type="evidence" value="ECO:0000318"/>
    <property type="project" value="GO_Central"/>
</dbReference>
<dbReference type="STRING" id="45351.A7SJB3"/>
<feature type="compositionally biased region" description="Basic and acidic residues" evidence="1">
    <location>
        <begin position="882"/>
        <end position="891"/>
    </location>
</feature>
<dbReference type="InterPro" id="IPR026153">
    <property type="entry name" value="Treslin"/>
</dbReference>